<dbReference type="InterPro" id="IPR023214">
    <property type="entry name" value="HAD_sf"/>
</dbReference>
<dbReference type="InterPro" id="IPR006549">
    <property type="entry name" value="HAD-SF_hydro_IIIA"/>
</dbReference>
<feature type="region of interest" description="Disordered" evidence="1">
    <location>
        <begin position="40"/>
        <end position="61"/>
    </location>
</feature>
<protein>
    <recommendedName>
        <fullName evidence="4">DNA kinase/phosphatase Pnk1</fullName>
    </recommendedName>
</protein>
<keyword evidence="3" id="KW-1185">Reference proteome</keyword>
<feature type="compositionally biased region" description="Basic and acidic residues" evidence="1">
    <location>
        <begin position="42"/>
        <end position="55"/>
    </location>
</feature>
<feature type="region of interest" description="Disordered" evidence="1">
    <location>
        <begin position="1"/>
        <end position="28"/>
    </location>
</feature>
<dbReference type="Gene3D" id="3.40.50.1000">
    <property type="entry name" value="HAD superfamily/HAD-like"/>
    <property type="match status" value="1"/>
</dbReference>
<dbReference type="NCBIfam" id="TIGR01664">
    <property type="entry name" value="DNA-3'-Pase"/>
    <property type="match status" value="1"/>
</dbReference>
<comment type="caution">
    <text evidence="2">The sequence shown here is derived from an EMBL/GenBank/DDBJ whole genome shotgun (WGS) entry which is preliminary data.</text>
</comment>
<dbReference type="SUPFAM" id="SSF56784">
    <property type="entry name" value="HAD-like"/>
    <property type="match status" value="1"/>
</dbReference>
<dbReference type="PANTHER" id="PTHR12083:SF9">
    <property type="entry name" value="BIFUNCTIONAL POLYNUCLEOTIDE PHOSPHATASE_KINASE"/>
    <property type="match status" value="1"/>
</dbReference>
<dbReference type="InterPro" id="IPR006551">
    <property type="entry name" value="Polynucleotide_phosphatase"/>
</dbReference>
<evidence type="ECO:0008006" key="4">
    <source>
        <dbReference type="Google" id="ProtNLM"/>
    </source>
</evidence>
<organism evidence="2 3">
    <name type="scientific">Parascedosporium putredinis</name>
    <dbReference type="NCBI Taxonomy" id="1442378"/>
    <lineage>
        <taxon>Eukaryota</taxon>
        <taxon>Fungi</taxon>
        <taxon>Dikarya</taxon>
        <taxon>Ascomycota</taxon>
        <taxon>Pezizomycotina</taxon>
        <taxon>Sordariomycetes</taxon>
        <taxon>Hypocreomycetidae</taxon>
        <taxon>Microascales</taxon>
        <taxon>Microascaceae</taxon>
        <taxon>Parascedosporium</taxon>
    </lineage>
</organism>
<evidence type="ECO:0000313" key="3">
    <source>
        <dbReference type="Proteomes" id="UP000838763"/>
    </source>
</evidence>
<dbReference type="GO" id="GO:0006281">
    <property type="term" value="P:DNA repair"/>
    <property type="evidence" value="ECO:0007669"/>
    <property type="project" value="TreeGrafter"/>
</dbReference>
<dbReference type="GO" id="GO:0046404">
    <property type="term" value="F:ATP-dependent polydeoxyribonucleotide 5'-hydroxyl-kinase activity"/>
    <property type="evidence" value="ECO:0007669"/>
    <property type="project" value="TreeGrafter"/>
</dbReference>
<dbReference type="FunFam" id="3.40.50.1000:FF:000078">
    <property type="entry name" value="Bifunctional polynucleotide phosphatase/kinase"/>
    <property type="match status" value="1"/>
</dbReference>
<evidence type="ECO:0000256" key="1">
    <source>
        <dbReference type="SAM" id="MobiDB-lite"/>
    </source>
</evidence>
<dbReference type="Proteomes" id="UP000838763">
    <property type="component" value="Unassembled WGS sequence"/>
</dbReference>
<name>A0A9P1GWJ5_9PEZI</name>
<dbReference type="InterPro" id="IPR013954">
    <property type="entry name" value="PNK3P"/>
</dbReference>
<dbReference type="Pfam" id="PF08645">
    <property type="entry name" value="PNK3P"/>
    <property type="match status" value="1"/>
</dbReference>
<gene>
    <name evidence="2" type="ORF">PPNO1_LOCUS1427</name>
</gene>
<dbReference type="EMBL" id="CALLCH030000002">
    <property type="protein sequence ID" value="CAI4211651.1"/>
    <property type="molecule type" value="Genomic_DNA"/>
</dbReference>
<dbReference type="NCBIfam" id="TIGR01662">
    <property type="entry name" value="HAD-SF-IIIA"/>
    <property type="match status" value="1"/>
</dbReference>
<proteinExistence type="predicted"/>
<dbReference type="OrthoDB" id="19045at2759"/>
<reference evidence="2" key="1">
    <citation type="submission" date="2022-11" db="EMBL/GenBank/DDBJ databases">
        <authorList>
            <person name="Scott C."/>
            <person name="Bruce N."/>
        </authorList>
    </citation>
    <scope>NUCLEOTIDE SEQUENCE</scope>
</reference>
<dbReference type="PANTHER" id="PTHR12083">
    <property type="entry name" value="BIFUNCTIONAL POLYNUCLEOTIDE PHOSPHATASE/KINASE"/>
    <property type="match status" value="1"/>
</dbReference>
<accession>A0A9P1GWJ5</accession>
<dbReference type="InterPro" id="IPR027417">
    <property type="entry name" value="P-loop_NTPase"/>
</dbReference>
<dbReference type="InterPro" id="IPR036412">
    <property type="entry name" value="HAD-like_sf"/>
</dbReference>
<dbReference type="GO" id="GO:0046403">
    <property type="term" value="F:polynucleotide 3'-phosphatase activity"/>
    <property type="evidence" value="ECO:0007669"/>
    <property type="project" value="TreeGrafter"/>
</dbReference>
<dbReference type="Gene3D" id="3.40.50.300">
    <property type="entry name" value="P-loop containing nucleotide triphosphate hydrolases"/>
    <property type="match status" value="1"/>
</dbReference>
<sequence length="352" mass="39145">MSSSSSKRGLDAPISPPPLKRRLQSGTTKNAVASFFTPASQKPKDKTIWTERGPDEDTPTSLLVARYEPDEKPDEPANKRRKIAAFDLDSTLIVPSSGKKHADSATDWKWWNSTVPTKLRKLFNEEGYRVIIISNQGGLKLHHDPKSKAPKSHSTTRVSAFKQKCSAVLGNLDIPTTLYAATGKDIFRKPRPGIWAEICEDYDLDPKDVDMEKSFYVGDAGGRIADLQGGDKKLATVKDFSCSDRNFAHNVGVPFLTPEEYFLGLQPREFHRDFDLQHFQYPESEANDMPMFEKKNKQDIVVFCGPPGAGKSTFTTGASRPSVTRGSIRIPSKHETDASRQLQIFLAKATLS</sequence>
<dbReference type="AlphaFoldDB" id="A0A9P1GWJ5"/>
<dbReference type="GO" id="GO:0003690">
    <property type="term" value="F:double-stranded DNA binding"/>
    <property type="evidence" value="ECO:0007669"/>
    <property type="project" value="TreeGrafter"/>
</dbReference>
<evidence type="ECO:0000313" key="2">
    <source>
        <dbReference type="EMBL" id="CAI4211651.1"/>
    </source>
</evidence>